<accession>A0ABD2Y3E2</accession>
<evidence type="ECO:0000256" key="6">
    <source>
        <dbReference type="ARBA" id="ARBA00059323"/>
    </source>
</evidence>
<dbReference type="Pfam" id="PF09532">
    <property type="entry name" value="FDF"/>
    <property type="match status" value="1"/>
</dbReference>
<dbReference type="PROSITE" id="PS51512">
    <property type="entry name" value="DFDF"/>
    <property type="match status" value="1"/>
</dbReference>
<dbReference type="PROSITE" id="PS51536">
    <property type="entry name" value="TFG"/>
    <property type="match status" value="1"/>
</dbReference>
<sequence length="602" mass="63665">MAAESSSSSAASRSSSSATADTYIGSLISLTSKSEIRYEGILYNINTEESSIGLRNVRSFGTEGRKKDGPQVPPSDKIYEYILFRGSDIKDLQVKSSPPVQTTPSINSDPAIIQSHYPLSATTSTALPTAVGASLPDLGSHSAQLGHPGSTFQGGLPLYQPGGNLSSWGPSPPQNANGSGLAMPMYWQGFYGAPNGLPQLHQQSLLRPPPGLSMPPSMQQLQYSGFNTSLPTGATGLAGSNLPDYPPVAPATNSSLSSSSSLLASSLPLSIPPMQPPTLGSEQSSLVLNKAPVTRIPTAAGAGLPSMAPLTTSSPDLSAMVPSGSSKSTGVSGPVLQHPSISQPGTAVAGTSSSILVETPTPSLVTPGQLLQTGPASVSLTRSSQTAQKDVEVVKVSTSPPSEPPAPVLTEVQPPILPLPPPARSYKPNGAPFQMHYNYRGRGGRGNGNARPMTKFAEDFDFEAMNEKFKKDEVWGHLGKSNKSQLKEKEGDGNGSDEDYFQDEYDEELPKIEVKPVYNKDDFFDSLSSNTVDHNSNHGRPRFSDQMKLDAETFGDFSRYRGGRGGRGPFRGGRSRGSYHGRGYGYGYFPRGRGRGVPNRAF</sequence>
<comment type="subcellular location">
    <subcellularLocation>
        <location evidence="1">Cytoplasm</location>
        <location evidence="1">P-body</location>
    </subcellularLocation>
</comment>
<keyword evidence="3" id="KW-0963">Cytoplasm</keyword>
<evidence type="ECO:0000256" key="4">
    <source>
        <dbReference type="ARBA" id="ARBA00022491"/>
    </source>
</evidence>
<dbReference type="GO" id="GO:0000932">
    <property type="term" value="C:P-body"/>
    <property type="evidence" value="ECO:0007669"/>
    <property type="project" value="UniProtKB-SubCell"/>
</dbReference>
<dbReference type="EMBL" id="JBJUIK010000015">
    <property type="protein sequence ID" value="KAL3501638.1"/>
    <property type="molecule type" value="Genomic_DNA"/>
</dbReference>
<protein>
    <recommendedName>
        <fullName evidence="16">Protein decapping 5</fullName>
    </recommendedName>
</protein>
<dbReference type="FunFam" id="2.30.30.100:FF:000033">
    <property type="entry name" value="Trailer hitch, isoform C"/>
    <property type="match status" value="1"/>
</dbReference>
<evidence type="ECO:0000256" key="2">
    <source>
        <dbReference type="ARBA" id="ARBA00010415"/>
    </source>
</evidence>
<feature type="domain" description="DFDF" evidence="10">
    <location>
        <begin position="448"/>
        <end position="484"/>
    </location>
</feature>
<evidence type="ECO:0000259" key="10">
    <source>
        <dbReference type="PROSITE" id="PS51512"/>
    </source>
</evidence>
<gene>
    <name evidence="14" type="ORF">ACH5RR_036087</name>
</gene>
<evidence type="ECO:0000259" key="12">
    <source>
        <dbReference type="PROSITE" id="PS51536"/>
    </source>
</evidence>
<keyword evidence="4" id="KW-0678">Repressor</keyword>
<feature type="short sequence motif" description="TFG box" evidence="8">
    <location>
        <begin position="538"/>
        <end position="558"/>
    </location>
</feature>
<dbReference type="PANTHER" id="PTHR13586:SF0">
    <property type="entry name" value="TRAILER HITCH, ISOFORM H"/>
    <property type="match status" value="1"/>
</dbReference>
<proteinExistence type="inferred from homology"/>
<feature type="domain" description="TFG box profile" evidence="12">
    <location>
        <begin position="538"/>
        <end position="558"/>
    </location>
</feature>
<dbReference type="SMART" id="SM01199">
    <property type="entry name" value="FDF"/>
    <property type="match status" value="1"/>
</dbReference>
<keyword evidence="15" id="KW-1185">Reference proteome</keyword>
<reference evidence="14 15" key="1">
    <citation type="submission" date="2024-11" db="EMBL/GenBank/DDBJ databases">
        <title>A near-complete genome assembly of Cinchona calisaya.</title>
        <authorList>
            <person name="Lian D.C."/>
            <person name="Zhao X.W."/>
            <person name="Wei L."/>
        </authorList>
    </citation>
    <scope>NUCLEOTIDE SEQUENCE [LARGE SCALE GENOMIC DNA]</scope>
    <source>
        <tissue evidence="14">Nenye</tissue>
    </source>
</reference>
<dbReference type="Proteomes" id="UP001630127">
    <property type="component" value="Unassembled WGS sequence"/>
</dbReference>
<dbReference type="SUPFAM" id="SSF50182">
    <property type="entry name" value="Sm-like ribonucleoproteins"/>
    <property type="match status" value="1"/>
</dbReference>
<feature type="short sequence motif" description="FFD box" evidence="7">
    <location>
        <begin position="516"/>
        <end position="531"/>
    </location>
</feature>
<dbReference type="InterPro" id="IPR047575">
    <property type="entry name" value="Sm"/>
</dbReference>
<dbReference type="InterPro" id="IPR019050">
    <property type="entry name" value="FDF_dom"/>
</dbReference>
<dbReference type="InterPro" id="IPR025609">
    <property type="entry name" value="Lsm14-like_N"/>
</dbReference>
<dbReference type="PROSITE" id="PS51513">
    <property type="entry name" value="FFD"/>
    <property type="match status" value="1"/>
</dbReference>
<organism evidence="14 15">
    <name type="scientific">Cinchona calisaya</name>
    <dbReference type="NCBI Taxonomy" id="153742"/>
    <lineage>
        <taxon>Eukaryota</taxon>
        <taxon>Viridiplantae</taxon>
        <taxon>Streptophyta</taxon>
        <taxon>Embryophyta</taxon>
        <taxon>Tracheophyta</taxon>
        <taxon>Spermatophyta</taxon>
        <taxon>Magnoliopsida</taxon>
        <taxon>eudicotyledons</taxon>
        <taxon>Gunneridae</taxon>
        <taxon>Pentapetalae</taxon>
        <taxon>asterids</taxon>
        <taxon>lamiids</taxon>
        <taxon>Gentianales</taxon>
        <taxon>Rubiaceae</taxon>
        <taxon>Cinchonoideae</taxon>
        <taxon>Cinchoneae</taxon>
        <taxon>Cinchona</taxon>
    </lineage>
</organism>
<evidence type="ECO:0000313" key="14">
    <source>
        <dbReference type="EMBL" id="KAL3501638.1"/>
    </source>
</evidence>
<evidence type="ECO:0000259" key="11">
    <source>
        <dbReference type="PROSITE" id="PS51513"/>
    </source>
</evidence>
<comment type="similarity">
    <text evidence="2">Belongs to the LSM14 family.</text>
</comment>
<dbReference type="AlphaFoldDB" id="A0ABD2Y3E2"/>
<evidence type="ECO:0000256" key="9">
    <source>
        <dbReference type="SAM" id="MobiDB-lite"/>
    </source>
</evidence>
<dbReference type="Gene3D" id="2.30.30.100">
    <property type="match status" value="1"/>
</dbReference>
<dbReference type="InterPro" id="IPR025762">
    <property type="entry name" value="DFDF"/>
</dbReference>
<evidence type="ECO:0000259" key="13">
    <source>
        <dbReference type="PROSITE" id="PS52002"/>
    </source>
</evidence>
<comment type="function">
    <text evidence="6">As a component of the decapping complex, involved in the degradation of mRNAs. Promotes P-body formation. Translational repressor.</text>
</comment>
<dbReference type="InterPro" id="IPR025768">
    <property type="entry name" value="TFG_box"/>
</dbReference>
<evidence type="ECO:0000256" key="5">
    <source>
        <dbReference type="ARBA" id="ARBA00022664"/>
    </source>
</evidence>
<keyword evidence="5" id="KW-0507">mRNA processing</keyword>
<feature type="region of interest" description="Disordered" evidence="9">
    <location>
        <begin position="232"/>
        <end position="259"/>
    </location>
</feature>
<evidence type="ECO:0008006" key="16">
    <source>
        <dbReference type="Google" id="ProtNLM"/>
    </source>
</evidence>
<evidence type="ECO:0000313" key="15">
    <source>
        <dbReference type="Proteomes" id="UP001630127"/>
    </source>
</evidence>
<name>A0ABD2Y3E2_9GENT</name>
<feature type="domain" description="FFD box profile" evidence="11">
    <location>
        <begin position="516"/>
        <end position="531"/>
    </location>
</feature>
<dbReference type="SMART" id="SM01271">
    <property type="entry name" value="LSM14"/>
    <property type="match status" value="1"/>
</dbReference>
<comment type="caution">
    <text evidence="14">The sequence shown here is derived from an EMBL/GenBank/DDBJ whole genome shotgun (WGS) entry which is preliminary data.</text>
</comment>
<evidence type="ECO:0000256" key="1">
    <source>
        <dbReference type="ARBA" id="ARBA00004201"/>
    </source>
</evidence>
<dbReference type="GO" id="GO:0006397">
    <property type="term" value="P:mRNA processing"/>
    <property type="evidence" value="ECO:0007669"/>
    <property type="project" value="UniProtKB-KW"/>
</dbReference>
<evidence type="ECO:0000256" key="7">
    <source>
        <dbReference type="PROSITE-ProRule" id="PRU00846"/>
    </source>
</evidence>
<dbReference type="PROSITE" id="PS52002">
    <property type="entry name" value="SM"/>
    <property type="match status" value="1"/>
</dbReference>
<dbReference type="InterPro" id="IPR025761">
    <property type="entry name" value="FFD_box"/>
</dbReference>
<dbReference type="Pfam" id="PF12701">
    <property type="entry name" value="LSM14"/>
    <property type="match status" value="1"/>
</dbReference>
<feature type="domain" description="Sm" evidence="13">
    <location>
        <begin position="15"/>
        <end position="98"/>
    </location>
</feature>
<evidence type="ECO:0000256" key="3">
    <source>
        <dbReference type="ARBA" id="ARBA00022490"/>
    </source>
</evidence>
<dbReference type="PANTHER" id="PTHR13586">
    <property type="entry name" value="SCD6 PROTEIN-RELATED"/>
    <property type="match status" value="1"/>
</dbReference>
<dbReference type="CDD" id="cd01736">
    <property type="entry name" value="LSm14_N"/>
    <property type="match status" value="1"/>
</dbReference>
<evidence type="ECO:0000256" key="8">
    <source>
        <dbReference type="PROSITE-ProRule" id="PRU00869"/>
    </source>
</evidence>
<dbReference type="InterPro" id="IPR010920">
    <property type="entry name" value="LSM_dom_sf"/>
</dbReference>